<sequence>MVECCEQVNIFIAHRRRGYDDTTRGGVVRAAPKWSESTGAASACRLQPPLARSRAAVRALVSAAASREREGQHRRASNAGFGDRHCKITMFEMPAVATQRHTARQTPTYSPTAS</sequence>
<evidence type="ECO:0000313" key="3">
    <source>
        <dbReference type="Proteomes" id="UP001151532"/>
    </source>
</evidence>
<dbReference type="EMBL" id="JAPFFK010000015">
    <property type="protein sequence ID" value="KAJ6713375.1"/>
    <property type="molecule type" value="Genomic_DNA"/>
</dbReference>
<evidence type="ECO:0000256" key="1">
    <source>
        <dbReference type="SAM" id="MobiDB-lite"/>
    </source>
</evidence>
<proteinExistence type="predicted"/>
<evidence type="ECO:0000313" key="2">
    <source>
        <dbReference type="EMBL" id="KAJ6713375.1"/>
    </source>
</evidence>
<organism evidence="2 3">
    <name type="scientific">Salix purpurea</name>
    <name type="common">Purple osier willow</name>
    <dbReference type="NCBI Taxonomy" id="77065"/>
    <lineage>
        <taxon>Eukaryota</taxon>
        <taxon>Viridiplantae</taxon>
        <taxon>Streptophyta</taxon>
        <taxon>Embryophyta</taxon>
        <taxon>Tracheophyta</taxon>
        <taxon>Spermatophyta</taxon>
        <taxon>Magnoliopsida</taxon>
        <taxon>eudicotyledons</taxon>
        <taxon>Gunneridae</taxon>
        <taxon>Pentapetalae</taxon>
        <taxon>rosids</taxon>
        <taxon>fabids</taxon>
        <taxon>Malpighiales</taxon>
        <taxon>Salicaceae</taxon>
        <taxon>Saliceae</taxon>
        <taxon>Salix</taxon>
    </lineage>
</organism>
<feature type="compositionally biased region" description="Polar residues" evidence="1">
    <location>
        <begin position="104"/>
        <end position="114"/>
    </location>
</feature>
<feature type="region of interest" description="Disordered" evidence="1">
    <location>
        <begin position="93"/>
        <end position="114"/>
    </location>
</feature>
<protein>
    <submittedName>
        <fullName evidence="2">Uncharacterized protein</fullName>
    </submittedName>
</protein>
<gene>
    <name evidence="2" type="ORF">OIU79_009378</name>
</gene>
<accession>A0A9Q0TKU2</accession>
<dbReference type="AlphaFoldDB" id="A0A9Q0TKU2"/>
<reference evidence="2" key="2">
    <citation type="journal article" date="2023" name="Int. J. Mol. Sci.">
        <title>De Novo Assembly and Annotation of 11 Diverse Shrub Willow (Salix) Genomes Reveals Novel Gene Organization in Sex-Linked Regions.</title>
        <authorList>
            <person name="Hyden B."/>
            <person name="Feng K."/>
            <person name="Yates T.B."/>
            <person name="Jawdy S."/>
            <person name="Cereghino C."/>
            <person name="Smart L.B."/>
            <person name="Muchero W."/>
        </authorList>
    </citation>
    <scope>NUCLEOTIDE SEQUENCE</scope>
    <source>
        <tissue evidence="2">Shoot tip</tissue>
    </source>
</reference>
<name>A0A9Q0TKU2_SALPP</name>
<reference evidence="2" key="1">
    <citation type="submission" date="2022-11" db="EMBL/GenBank/DDBJ databases">
        <authorList>
            <person name="Hyden B.L."/>
            <person name="Feng K."/>
            <person name="Yates T."/>
            <person name="Jawdy S."/>
            <person name="Smart L.B."/>
            <person name="Muchero W."/>
        </authorList>
    </citation>
    <scope>NUCLEOTIDE SEQUENCE</scope>
    <source>
        <tissue evidence="2">Shoot tip</tissue>
    </source>
</reference>
<comment type="caution">
    <text evidence="2">The sequence shown here is derived from an EMBL/GenBank/DDBJ whole genome shotgun (WGS) entry which is preliminary data.</text>
</comment>
<keyword evidence="3" id="KW-1185">Reference proteome</keyword>
<dbReference type="Proteomes" id="UP001151532">
    <property type="component" value="Chromosome 1"/>
</dbReference>